<dbReference type="EMBL" id="CP013244">
    <property type="protein sequence ID" value="ANP45349.1"/>
    <property type="molecule type" value="Genomic_DNA"/>
</dbReference>
<gene>
    <name evidence="2" type="ORF">ATE48_05185</name>
</gene>
<evidence type="ECO:0000256" key="1">
    <source>
        <dbReference type="SAM" id="MobiDB-lite"/>
    </source>
</evidence>
<dbReference type="InParanoid" id="A0A1B1AFK5"/>
<proteinExistence type="predicted"/>
<dbReference type="KEGG" id="cbot:ATE48_05185"/>
<dbReference type="OrthoDB" id="8481382at2"/>
<protein>
    <submittedName>
        <fullName evidence="2">Uncharacterized protein</fullName>
    </submittedName>
</protein>
<dbReference type="AlphaFoldDB" id="A0A1B1AFK5"/>
<reference evidence="2 3" key="1">
    <citation type="submission" date="2015-11" db="EMBL/GenBank/DDBJ databases">
        <title>Whole-Genome Sequence of Candidatus Oderbacter manganicum from the National Park Lower Oder Valley, Germany.</title>
        <authorList>
            <person name="Braun B."/>
            <person name="Liere K."/>
            <person name="Szewzyk U."/>
        </authorList>
    </citation>
    <scope>NUCLEOTIDE SEQUENCE [LARGE SCALE GENOMIC DNA]</scope>
    <source>
        <strain evidence="2 3">OTSz_A_272</strain>
    </source>
</reference>
<dbReference type="Proteomes" id="UP000092498">
    <property type="component" value="Chromosome"/>
</dbReference>
<keyword evidence="3" id="KW-1185">Reference proteome</keyword>
<organism evidence="2 3">
    <name type="scientific">Candidatus Viadribacter manganicus</name>
    <dbReference type="NCBI Taxonomy" id="1759059"/>
    <lineage>
        <taxon>Bacteria</taxon>
        <taxon>Pseudomonadati</taxon>
        <taxon>Pseudomonadota</taxon>
        <taxon>Alphaproteobacteria</taxon>
        <taxon>Hyphomonadales</taxon>
        <taxon>Hyphomonadaceae</taxon>
        <taxon>Candidatus Viadribacter</taxon>
    </lineage>
</organism>
<sequence>MSIGAISTNPLLFVGARVQNDSPSTENFAPTNTNGSANSAAPLTILPTSAAIQLSFDNILALQSLTDEEPAQLTEMSATEKFLQEAQKSPMERMREQVLKQLGLSEDALSQMSPEDRRVAEDKIRELIEEKIRRAMNDGDNAPQSNAEMLQDVAGV</sequence>
<accession>A0A1B1AFK5</accession>
<dbReference type="RefSeq" id="WP_066768506.1">
    <property type="nucleotide sequence ID" value="NZ_CP013244.1"/>
</dbReference>
<evidence type="ECO:0000313" key="2">
    <source>
        <dbReference type="EMBL" id="ANP45349.1"/>
    </source>
</evidence>
<dbReference type="STRING" id="1759059.ATE48_05185"/>
<evidence type="ECO:0000313" key="3">
    <source>
        <dbReference type="Proteomes" id="UP000092498"/>
    </source>
</evidence>
<name>A0A1B1AFK5_9PROT</name>
<feature type="region of interest" description="Disordered" evidence="1">
    <location>
        <begin position="134"/>
        <end position="156"/>
    </location>
</feature>